<feature type="region of interest" description="Disordered" evidence="1">
    <location>
        <begin position="146"/>
        <end position="165"/>
    </location>
</feature>
<evidence type="ECO:0000256" key="1">
    <source>
        <dbReference type="SAM" id="MobiDB-lite"/>
    </source>
</evidence>
<accession>A0A183C9M7</accession>
<evidence type="ECO:0000313" key="3">
    <source>
        <dbReference type="WBParaSite" id="GPLIN_000957500"/>
    </source>
</evidence>
<proteinExistence type="predicted"/>
<sequence>MAPIMQSPPNLRDENLNVDTSISSSHSSNLNASDHLRSFNNIVPTNASADDHSIINLDSAHNHKLKAPIEAESDDVSVGIKTLQDRLTKAAATSMDASVKQVRPVVDLSLFCLAILPSSIDKPLMQIRQAKIGDIHTQIRRMFQKNPLIDEEPTNSEKQKDKQIENSDETRAVVLFFYFRLFRKLAGFLEAPFKGGINYNENAEKSEREALLLWIIIVGKQIVNEFVSSLQTDLSLKNAEQKIKMAQFLDSIDTVKESIDMR</sequence>
<keyword evidence="2" id="KW-1185">Reference proteome</keyword>
<dbReference type="WBParaSite" id="GPLIN_000957500">
    <property type="protein sequence ID" value="GPLIN_000957500"/>
    <property type="gene ID" value="GPLIN_000957500"/>
</dbReference>
<feature type="region of interest" description="Disordered" evidence="1">
    <location>
        <begin position="1"/>
        <end position="30"/>
    </location>
</feature>
<dbReference type="AlphaFoldDB" id="A0A183C9M7"/>
<evidence type="ECO:0000313" key="2">
    <source>
        <dbReference type="Proteomes" id="UP000050741"/>
    </source>
</evidence>
<reference evidence="3" key="3">
    <citation type="submission" date="2016-06" db="UniProtKB">
        <authorList>
            <consortium name="WormBaseParasite"/>
        </authorList>
    </citation>
    <scope>IDENTIFICATION</scope>
</reference>
<protein>
    <submittedName>
        <fullName evidence="3">GLTP domain-containing protein</fullName>
    </submittedName>
</protein>
<name>A0A183C9M7_GLOPA</name>
<feature type="compositionally biased region" description="Basic and acidic residues" evidence="1">
    <location>
        <begin position="155"/>
        <end position="165"/>
    </location>
</feature>
<organism evidence="2 3">
    <name type="scientific">Globodera pallida</name>
    <name type="common">Potato cyst nematode worm</name>
    <name type="synonym">Heterodera pallida</name>
    <dbReference type="NCBI Taxonomy" id="36090"/>
    <lineage>
        <taxon>Eukaryota</taxon>
        <taxon>Metazoa</taxon>
        <taxon>Ecdysozoa</taxon>
        <taxon>Nematoda</taxon>
        <taxon>Chromadorea</taxon>
        <taxon>Rhabditida</taxon>
        <taxon>Tylenchina</taxon>
        <taxon>Tylenchomorpha</taxon>
        <taxon>Tylenchoidea</taxon>
        <taxon>Heteroderidae</taxon>
        <taxon>Heteroderinae</taxon>
        <taxon>Globodera</taxon>
    </lineage>
</organism>
<reference evidence="2" key="1">
    <citation type="submission" date="2013-12" db="EMBL/GenBank/DDBJ databases">
        <authorList>
            <person name="Aslett M."/>
        </authorList>
    </citation>
    <scope>NUCLEOTIDE SEQUENCE [LARGE SCALE GENOMIC DNA]</scope>
    <source>
        <strain evidence="2">Lindley</strain>
    </source>
</reference>
<reference evidence="2" key="2">
    <citation type="submission" date="2014-05" db="EMBL/GenBank/DDBJ databases">
        <title>The genome and life-stage specific transcriptomes of Globodera pallida elucidate key aspects of plant parasitism by a cyst nematode.</title>
        <authorList>
            <person name="Cotton J.A."/>
            <person name="Lilley C.J."/>
            <person name="Jones L.M."/>
            <person name="Kikuchi T."/>
            <person name="Reid A.J."/>
            <person name="Thorpe P."/>
            <person name="Tsai I.J."/>
            <person name="Beasley H."/>
            <person name="Blok V."/>
            <person name="Cock P.J.A."/>
            <person name="Van den Akker S.E."/>
            <person name="Holroyd N."/>
            <person name="Hunt M."/>
            <person name="Mantelin S."/>
            <person name="Naghra H."/>
            <person name="Pain A."/>
            <person name="Palomares-Rius J.E."/>
            <person name="Zarowiecki M."/>
            <person name="Berriman M."/>
            <person name="Jones J.T."/>
            <person name="Urwin P.E."/>
        </authorList>
    </citation>
    <scope>NUCLEOTIDE SEQUENCE [LARGE SCALE GENOMIC DNA]</scope>
    <source>
        <strain evidence="2">Lindley</strain>
    </source>
</reference>
<dbReference type="Proteomes" id="UP000050741">
    <property type="component" value="Unassembled WGS sequence"/>
</dbReference>